<protein>
    <submittedName>
        <fullName evidence="1">Uncharacterized protein</fullName>
    </submittedName>
</protein>
<gene>
    <name evidence="1" type="ORF">SNOG_15473</name>
</gene>
<dbReference type="InParanoid" id="Q0TYD8"/>
<reference evidence="2" key="1">
    <citation type="journal article" date="2007" name="Plant Cell">
        <title>Dothideomycete-plant interactions illuminated by genome sequencing and EST analysis of the wheat pathogen Stagonospora nodorum.</title>
        <authorList>
            <person name="Hane J.K."/>
            <person name="Lowe R.G."/>
            <person name="Solomon P.S."/>
            <person name="Tan K.C."/>
            <person name="Schoch C.L."/>
            <person name="Spatafora J.W."/>
            <person name="Crous P.W."/>
            <person name="Kodira C."/>
            <person name="Birren B.W."/>
            <person name="Galagan J.E."/>
            <person name="Torriani S.F."/>
            <person name="McDonald B.A."/>
            <person name="Oliver R.P."/>
        </authorList>
    </citation>
    <scope>NUCLEOTIDE SEQUENCE [LARGE SCALE GENOMIC DNA]</scope>
    <source>
        <strain evidence="2">SN15 / ATCC MYA-4574 / FGSC 10173</strain>
    </source>
</reference>
<evidence type="ECO:0000313" key="1">
    <source>
        <dbReference type="EMBL" id="EAT77138.1"/>
    </source>
</evidence>
<dbReference type="RefSeq" id="XP_001805620.1">
    <property type="nucleotide sequence ID" value="XM_001805568.1"/>
</dbReference>
<dbReference type="Proteomes" id="UP000001055">
    <property type="component" value="Unassembled WGS sequence"/>
</dbReference>
<dbReference type="EMBL" id="CH445362">
    <property type="protein sequence ID" value="EAT77138.1"/>
    <property type="molecule type" value="Genomic_DNA"/>
</dbReference>
<sequence length="34" mass="3904">MAWCAEDEKTICGLSRFTGNEVIGLGYVVKRDWR</sequence>
<dbReference type="HOGENOM" id="CLU_3377315_0_0_1"/>
<dbReference type="KEGG" id="pno:SNOG_15473"/>
<dbReference type="AlphaFoldDB" id="Q0TYD8"/>
<evidence type="ECO:0000313" key="2">
    <source>
        <dbReference type="Proteomes" id="UP000001055"/>
    </source>
</evidence>
<name>Q0TYD8_PHANO</name>
<dbReference type="GeneID" id="5982549"/>
<accession>Q0TYD8</accession>
<organism evidence="1 2">
    <name type="scientific">Phaeosphaeria nodorum (strain SN15 / ATCC MYA-4574 / FGSC 10173)</name>
    <name type="common">Glume blotch fungus</name>
    <name type="synonym">Parastagonospora nodorum</name>
    <dbReference type="NCBI Taxonomy" id="321614"/>
    <lineage>
        <taxon>Eukaryota</taxon>
        <taxon>Fungi</taxon>
        <taxon>Dikarya</taxon>
        <taxon>Ascomycota</taxon>
        <taxon>Pezizomycotina</taxon>
        <taxon>Dothideomycetes</taxon>
        <taxon>Pleosporomycetidae</taxon>
        <taxon>Pleosporales</taxon>
        <taxon>Pleosporineae</taxon>
        <taxon>Phaeosphaeriaceae</taxon>
        <taxon>Parastagonospora</taxon>
    </lineage>
</organism>
<proteinExistence type="predicted"/>